<dbReference type="GO" id="GO:0008705">
    <property type="term" value="F:methionine synthase activity"/>
    <property type="evidence" value="ECO:0007669"/>
    <property type="project" value="UniProtKB-UniRule"/>
</dbReference>
<comment type="catalytic activity">
    <reaction evidence="16">
        <text>(6S)-5-methyl-5,6,7,8-tetrahydrofolate + L-homocysteine = (6S)-5,6,7,8-tetrahydrofolate + L-methionine</text>
        <dbReference type="Rhea" id="RHEA:11172"/>
        <dbReference type="ChEBI" id="CHEBI:18608"/>
        <dbReference type="ChEBI" id="CHEBI:57453"/>
        <dbReference type="ChEBI" id="CHEBI:57844"/>
        <dbReference type="ChEBI" id="CHEBI:58199"/>
        <dbReference type="EC" id="2.1.1.13"/>
    </reaction>
</comment>
<dbReference type="PIRSF" id="PIRSF000381">
    <property type="entry name" value="MetH"/>
    <property type="match status" value="1"/>
</dbReference>
<dbReference type="NCBIfam" id="TIGR02082">
    <property type="entry name" value="metH"/>
    <property type="match status" value="1"/>
</dbReference>
<keyword evidence="14 16" id="KW-0486">Methionine biosynthesis</keyword>
<dbReference type="PANTHER" id="PTHR45833">
    <property type="entry name" value="METHIONINE SYNTHASE"/>
    <property type="match status" value="1"/>
</dbReference>
<dbReference type="Pfam" id="PF02574">
    <property type="entry name" value="S-methyl_trans"/>
    <property type="match status" value="1"/>
</dbReference>
<dbReference type="FunFam" id="1.10.1240.10:FF:000001">
    <property type="entry name" value="Methionine synthase"/>
    <property type="match status" value="1"/>
</dbReference>
<keyword evidence="10 16" id="KW-0949">S-adenosyl-L-methionine</keyword>
<evidence type="ECO:0000313" key="26">
    <source>
        <dbReference type="Proteomes" id="UP001162131"/>
    </source>
</evidence>
<gene>
    <name evidence="25" type="ORF">BSTOLATCC_MIC53257</name>
</gene>
<dbReference type="CDD" id="cd02069">
    <property type="entry name" value="methionine_synthase_B12_BD"/>
    <property type="match status" value="1"/>
</dbReference>
<evidence type="ECO:0000256" key="3">
    <source>
        <dbReference type="ARBA" id="ARBA00005178"/>
    </source>
</evidence>
<dbReference type="Proteomes" id="UP001162131">
    <property type="component" value="Unassembled WGS sequence"/>
</dbReference>
<feature type="binding site" evidence="17 19">
    <location>
        <position position="250"/>
    </location>
    <ligand>
        <name>Zn(2+)</name>
        <dbReference type="ChEBI" id="CHEBI:29105"/>
    </ligand>
</feature>
<dbReference type="InterPro" id="IPR050554">
    <property type="entry name" value="Met_Synthase/Corrinoid"/>
</dbReference>
<dbReference type="Gene3D" id="3.10.196.10">
    <property type="entry name" value="Vitamin B12-dependent methionine synthase, activation domain"/>
    <property type="match status" value="1"/>
</dbReference>
<feature type="binding site" evidence="17 19">
    <location>
        <position position="313"/>
    </location>
    <ligand>
        <name>Zn(2+)</name>
        <dbReference type="ChEBI" id="CHEBI:29105"/>
    </ligand>
</feature>
<feature type="domain" description="Hcy-binding" evidence="20">
    <location>
        <begin position="9"/>
        <end position="328"/>
    </location>
</feature>
<comment type="pathway">
    <text evidence="3 16">Amino-acid biosynthesis; L-methionine biosynthesis via de novo pathway; L-methionine from L-homocysteine (MetH route): step 1/1.</text>
</comment>
<feature type="domain" description="B12-binding" evidence="23">
    <location>
        <begin position="753"/>
        <end position="888"/>
    </location>
</feature>
<dbReference type="Gene3D" id="3.20.20.20">
    <property type="entry name" value="Dihydropteroate synthase-like"/>
    <property type="match status" value="1"/>
</dbReference>
<keyword evidence="11 16" id="KW-0479">Metal-binding</keyword>
<dbReference type="InterPro" id="IPR036594">
    <property type="entry name" value="Meth_synthase_dom"/>
</dbReference>
<dbReference type="InterPro" id="IPR033706">
    <property type="entry name" value="Met_synthase_B12-bd"/>
</dbReference>
<dbReference type="FunFam" id="3.20.20.330:FF:000001">
    <property type="entry name" value="Methionine synthase"/>
    <property type="match status" value="1"/>
</dbReference>
<dbReference type="InterPro" id="IPR003759">
    <property type="entry name" value="Cbl-bd_cap"/>
</dbReference>
<evidence type="ECO:0000256" key="12">
    <source>
        <dbReference type="ARBA" id="ARBA00022737"/>
    </source>
</evidence>
<dbReference type="InterPro" id="IPR036589">
    <property type="entry name" value="HCY_dom_sf"/>
</dbReference>
<dbReference type="PROSITE" id="PS51332">
    <property type="entry name" value="B12_BINDING"/>
    <property type="match status" value="1"/>
</dbReference>
<keyword evidence="15 16" id="KW-0170">Cobalt</keyword>
<accession>A0AAU9KB86</accession>
<dbReference type="InterPro" id="IPR011005">
    <property type="entry name" value="Dihydropteroate_synth-like_sf"/>
</dbReference>
<dbReference type="GO" id="GO:0046653">
    <property type="term" value="P:tetrahydrofolate metabolic process"/>
    <property type="evidence" value="ECO:0007669"/>
    <property type="project" value="TreeGrafter"/>
</dbReference>
<dbReference type="InterPro" id="IPR003726">
    <property type="entry name" value="HCY_dom"/>
</dbReference>
<comment type="function">
    <text evidence="16">Catalyzes the transfer of a methyl group from methyl-cobalamin to homocysteine, yielding enzyme-bound cob(I)alamin and methionine. Subsequently, remethylates the cofactor using methyltetrahydrofolate.</text>
</comment>
<evidence type="ECO:0000256" key="5">
    <source>
        <dbReference type="ARBA" id="ARBA00012032"/>
    </source>
</evidence>
<dbReference type="EC" id="2.1.1.13" evidence="5 16"/>
<organism evidence="25 26">
    <name type="scientific">Blepharisma stoltei</name>
    <dbReference type="NCBI Taxonomy" id="1481888"/>
    <lineage>
        <taxon>Eukaryota</taxon>
        <taxon>Sar</taxon>
        <taxon>Alveolata</taxon>
        <taxon>Ciliophora</taxon>
        <taxon>Postciliodesmatophora</taxon>
        <taxon>Heterotrichea</taxon>
        <taxon>Heterotrichida</taxon>
        <taxon>Blepharismidae</taxon>
        <taxon>Blepharisma</taxon>
    </lineage>
</organism>
<dbReference type="Pfam" id="PF02607">
    <property type="entry name" value="B12-binding_2"/>
    <property type="match status" value="1"/>
</dbReference>
<evidence type="ECO:0000256" key="11">
    <source>
        <dbReference type="ARBA" id="ARBA00022723"/>
    </source>
</evidence>
<feature type="binding site" evidence="18">
    <location>
        <begin position="1195"/>
        <end position="1196"/>
    </location>
    <ligand>
        <name>S-adenosyl-L-methionine</name>
        <dbReference type="ChEBI" id="CHEBI:59789"/>
    </ligand>
</feature>
<feature type="domain" description="Pterin-binding" evidence="21">
    <location>
        <begin position="361"/>
        <end position="623"/>
    </location>
</feature>
<evidence type="ECO:0000259" key="22">
    <source>
        <dbReference type="PROSITE" id="PS50974"/>
    </source>
</evidence>
<evidence type="ECO:0000256" key="1">
    <source>
        <dbReference type="ARBA" id="ARBA00001947"/>
    </source>
</evidence>
<evidence type="ECO:0000259" key="23">
    <source>
        <dbReference type="PROSITE" id="PS51332"/>
    </source>
</evidence>
<dbReference type="Gene3D" id="1.10.1240.10">
    <property type="entry name" value="Methionine synthase domain"/>
    <property type="match status" value="1"/>
</dbReference>
<feature type="binding site" evidence="18">
    <location>
        <position position="702"/>
    </location>
    <ligand>
        <name>methylcob(III)alamin</name>
        <dbReference type="ChEBI" id="CHEBI:28115"/>
    </ligand>
</feature>
<feature type="binding site" evidence="18">
    <location>
        <position position="1140"/>
    </location>
    <ligand>
        <name>S-adenosyl-L-methionine</name>
        <dbReference type="ChEBI" id="CHEBI:59789"/>
    </ligand>
</feature>
<evidence type="ECO:0000256" key="4">
    <source>
        <dbReference type="ARBA" id="ARBA00010398"/>
    </source>
</evidence>
<feature type="binding site" evidence="18">
    <location>
        <position position="811"/>
    </location>
    <ligand>
        <name>methylcob(III)alamin</name>
        <dbReference type="ChEBI" id="CHEBI:28115"/>
    </ligand>
</feature>
<dbReference type="SUPFAM" id="SSF51717">
    <property type="entry name" value="Dihydropteroate synthetase-like"/>
    <property type="match status" value="1"/>
</dbReference>
<dbReference type="GO" id="GO:0008270">
    <property type="term" value="F:zinc ion binding"/>
    <property type="evidence" value="ECO:0007669"/>
    <property type="project" value="UniProtKB-UniRule"/>
</dbReference>
<dbReference type="FunFam" id="3.20.20.20:FF:000002">
    <property type="entry name" value="Methionine synthase"/>
    <property type="match status" value="1"/>
</dbReference>
<evidence type="ECO:0000256" key="15">
    <source>
        <dbReference type="ARBA" id="ARBA00023285"/>
    </source>
</evidence>
<evidence type="ECO:0000256" key="14">
    <source>
        <dbReference type="ARBA" id="ARBA00023167"/>
    </source>
</evidence>
<evidence type="ECO:0000256" key="7">
    <source>
        <dbReference type="ARBA" id="ARBA00022605"/>
    </source>
</evidence>
<feature type="binding site" evidence="17 19">
    <location>
        <position position="314"/>
    </location>
    <ligand>
        <name>Zn(2+)</name>
        <dbReference type="ChEBI" id="CHEBI:29105"/>
    </ligand>
</feature>
<comment type="caution">
    <text evidence="25">The sequence shown here is derived from an EMBL/GenBank/DDBJ whole genome shotgun (WGS) entry which is preliminary data.</text>
</comment>
<dbReference type="PROSITE" id="PS51337">
    <property type="entry name" value="B12_BINDING_NTER"/>
    <property type="match status" value="1"/>
</dbReference>
<dbReference type="SUPFAM" id="SSF52242">
    <property type="entry name" value="Cobalamin (vitamin B12)-binding domain"/>
    <property type="match status" value="1"/>
</dbReference>
<feature type="binding site" evidence="18">
    <location>
        <position position="954"/>
    </location>
    <ligand>
        <name>S-adenosyl-L-methionine</name>
        <dbReference type="ChEBI" id="CHEBI:59789"/>
    </ligand>
</feature>
<dbReference type="Gene3D" id="3.40.50.280">
    <property type="entry name" value="Cobalamin-binding domain"/>
    <property type="match status" value="1"/>
</dbReference>
<comment type="domain">
    <text evidence="16">Modular enzyme with four functionally distinct domains. The isolated Hcy-binding domain catalyzes methyl transfer from free methylcobalamin to homocysteine. The Hcy-binding domain in association with the pterin-binding domain catalyzes the methylation of cob(I)alamin by methyltetrahydrofolate and the methylation of homocysteine. The B12-binding domain binds the cofactor. The AdoMet activation domain binds S-adenosyl-L-methionine. Under aerobic conditions cob(I)alamin can be converted to inactive cob(II)alamin. Reductive methylation by S-adenosyl-L-methionine and flavodoxin regenerates methylcobalamin.</text>
</comment>
<dbReference type="InterPro" id="IPR037010">
    <property type="entry name" value="VitB12-dep_Met_synth_activ_sf"/>
</dbReference>
<dbReference type="Gene3D" id="1.10.288.10">
    <property type="entry name" value="Cobalamin-dependent Methionine Synthase, domain 2"/>
    <property type="match status" value="1"/>
</dbReference>
<evidence type="ECO:0000313" key="25">
    <source>
        <dbReference type="EMBL" id="CAG9331179.1"/>
    </source>
</evidence>
<evidence type="ECO:0000256" key="19">
    <source>
        <dbReference type="PROSITE-ProRule" id="PRU00333"/>
    </source>
</evidence>
<keyword evidence="12" id="KW-0677">Repeat</keyword>
<dbReference type="EMBL" id="CAJZBQ010000053">
    <property type="protein sequence ID" value="CAG9331179.1"/>
    <property type="molecule type" value="Genomic_DNA"/>
</dbReference>
<dbReference type="Pfam" id="PF02310">
    <property type="entry name" value="B12-binding"/>
    <property type="match status" value="1"/>
</dbReference>
<keyword evidence="13 16" id="KW-0862">Zinc</keyword>
<dbReference type="SUPFAM" id="SSF82282">
    <property type="entry name" value="Homocysteine S-methyltransferase"/>
    <property type="match status" value="1"/>
</dbReference>
<dbReference type="PANTHER" id="PTHR45833:SF1">
    <property type="entry name" value="METHIONINE SYNTHASE"/>
    <property type="match status" value="1"/>
</dbReference>
<dbReference type="InterPro" id="IPR004223">
    <property type="entry name" value="VitB12-dep_Met_synth_activ_dom"/>
</dbReference>
<dbReference type="SUPFAM" id="SSF56507">
    <property type="entry name" value="Methionine synthase activation domain-like"/>
    <property type="match status" value="1"/>
</dbReference>
<reference evidence="25" key="1">
    <citation type="submission" date="2021-09" db="EMBL/GenBank/DDBJ databases">
        <authorList>
            <consortium name="AG Swart"/>
            <person name="Singh M."/>
            <person name="Singh A."/>
            <person name="Seah K."/>
            <person name="Emmerich C."/>
        </authorList>
    </citation>
    <scope>NUCLEOTIDE SEQUENCE</scope>
    <source>
        <strain evidence="25">ATCC30299</strain>
    </source>
</reference>
<dbReference type="GO" id="GO:0031419">
    <property type="term" value="F:cobalamin binding"/>
    <property type="evidence" value="ECO:0007669"/>
    <property type="project" value="UniProtKB-UniRule"/>
</dbReference>
<dbReference type="PROSITE" id="PS50970">
    <property type="entry name" value="HCY"/>
    <property type="match status" value="1"/>
</dbReference>
<dbReference type="InterPro" id="IPR011822">
    <property type="entry name" value="MetH"/>
</dbReference>
<feature type="binding site" evidence="18">
    <location>
        <position position="867"/>
    </location>
    <ligand>
        <name>methylcob(III)alamin</name>
        <dbReference type="ChEBI" id="CHEBI:28115"/>
    </ligand>
</feature>
<evidence type="ECO:0000259" key="20">
    <source>
        <dbReference type="PROSITE" id="PS50970"/>
    </source>
</evidence>
<evidence type="ECO:0000256" key="2">
    <source>
        <dbReference type="ARBA" id="ARBA00001956"/>
    </source>
</evidence>
<evidence type="ECO:0000256" key="9">
    <source>
        <dbReference type="ARBA" id="ARBA00022679"/>
    </source>
</evidence>
<keyword evidence="26" id="KW-1185">Reference proteome</keyword>
<comment type="cofactor">
    <cofactor evidence="2 16 17">
        <name>methylcob(III)alamin</name>
        <dbReference type="ChEBI" id="CHEBI:28115"/>
    </cofactor>
</comment>
<evidence type="ECO:0000256" key="16">
    <source>
        <dbReference type="PIRNR" id="PIRNR000381"/>
    </source>
</evidence>
<dbReference type="CDD" id="cd00740">
    <property type="entry name" value="MeTr"/>
    <property type="match status" value="1"/>
</dbReference>
<protein>
    <recommendedName>
        <fullName evidence="5 16">Methionine synthase</fullName>
        <ecNumber evidence="5 16">2.1.1.13</ecNumber>
    </recommendedName>
    <alternativeName>
        <fullName evidence="16">5-methyltetrahydrofolate--homocysteine methyltransferase</fullName>
    </alternativeName>
</protein>
<evidence type="ECO:0000259" key="21">
    <source>
        <dbReference type="PROSITE" id="PS50972"/>
    </source>
</evidence>
<evidence type="ECO:0000256" key="18">
    <source>
        <dbReference type="PIRSR" id="PIRSR000381-2"/>
    </source>
</evidence>
<keyword evidence="6 16" id="KW-0489">Methyltransferase</keyword>
<dbReference type="Gene3D" id="3.20.20.330">
    <property type="entry name" value="Homocysteine-binding-like domain"/>
    <property type="match status" value="1"/>
</dbReference>
<dbReference type="Pfam" id="PF00809">
    <property type="entry name" value="Pterin_bind"/>
    <property type="match status" value="1"/>
</dbReference>
<feature type="binding site" description="axial binding residue" evidence="17">
    <location>
        <position position="766"/>
    </location>
    <ligand>
        <name>methylcob(III)alamin</name>
        <dbReference type="ChEBI" id="CHEBI:28115"/>
    </ligand>
    <ligandPart>
        <name>Co</name>
        <dbReference type="ChEBI" id="CHEBI:27638"/>
    </ligandPart>
</feature>
<comment type="similarity">
    <text evidence="4">Belongs to the vitamin-B12 dependent methionine synthase family.</text>
</comment>
<evidence type="ECO:0000256" key="6">
    <source>
        <dbReference type="ARBA" id="ARBA00022603"/>
    </source>
</evidence>
<dbReference type="SMART" id="SM01018">
    <property type="entry name" value="B12-binding_2"/>
    <property type="match status" value="1"/>
</dbReference>
<sequence length="1224" mass="136600">MDFDPSEIHNYLDSLFKSRIVIIDGAMGTMIQKHKLKEADYRGAQFIDHPQDLMNNNDILSITQPSIIANIHRQYLDSGADIIETNTFNGTSVAQQDFGTQNYVKEINLAAARLAREVVDEFSSKNPSHRRFVAGAVGPTSKTASLSRNVDDPSQRDVTFDDLVESYFEQIQALVEGGVHIILVETIFDTLNAKAALFAYEKYFTSKPKLPLMISGTISDMSGRTLSGQTVEAFLISVMHSKPLCIGLNCALGATKMKAFLENLSRIAPFYVHAYPNAGLPNEMGEYDETADQFASNAMTFITDKLVNMIGGCCGTTPEYIHALKTAIESSGVHPREIPKPSGKLMLSGLKEFILTENIPFVNIGERCNISGSLRFKKLLVTENNFAGALNVARDQVTNGAQVLDINVDEGMIDSVEVMSKFLKMLTSDPDIASVPLMIDSSNFKVIEAGLKVCQGKCIVNSISLKNGESEFLEQAGVLRKYGAAVVVMAFDETGQATEIEHKVRICERAHELLTKTLDFPPEDIIFDLNILTIATGMDEHNPYARNFIEATKAIRQRFPQCHVSGGLSNLSFSFRALAQFREQMHAVFLYHAIHAGMDMGIINAGALPIYEDIPADLRKIFEEIIFNESEDGKHVERVIEYAENLKKNKTKQTTEKKEAEWRSLPLPERLRYSLVNGLSEFIEKDLQEALGEYPGPLNIIEGPLMDGMSVVGDLFGAGKMFLPQVIKSARVMKQGIAHLEPLMLRGESQKKSGVILMATVKGDVHDIGKNIVGVVLRCNNYEVIDLGVQVSWETIKETLKTHHIDVIGLSGLITPSLEHMVNYAKHMESGGMTIPLLIGGATTSKIHTAVKISPNYSHPAVHVLDASRSVGVISALLDPNLKRSFYSEIKEEYDEIRKDYYATQKEKKFRSLKEAKSNKFEINWAKYTPVQPRVEGVTVIDDQDLNELIEYIDWGPFFSVWQIRGRYPNRSFPRIFNDAKVGEQAKQLYEDAQKMLQEIIKGKLLLAKGVYGIFKAKAVGDDIEVYKGGETFKFFTLRQQEILAADGPNQALSDFVSPIEDYFGAFAVTAGLNCDEISQKYEAEMDDYKSIMIKALADRLVEAFAEMLHKKVRNEYWGYSSSENLSTEELIHEEYQGIRPAPGYPAQPDHSEKLTLWRLLDVETNTSIKLTESLAMHPAASVCGLYISHPQARYFGVGQICEDQIQDYASRKGVSVEEIKQWL</sequence>
<evidence type="ECO:0000256" key="17">
    <source>
        <dbReference type="PIRSR" id="PIRSR000381-1"/>
    </source>
</evidence>
<evidence type="ECO:0000256" key="8">
    <source>
        <dbReference type="ARBA" id="ARBA00022628"/>
    </source>
</evidence>
<feature type="binding site" evidence="18">
    <location>
        <position position="815"/>
    </location>
    <ligand>
        <name>methylcob(III)alamin</name>
        <dbReference type="ChEBI" id="CHEBI:28115"/>
    </ligand>
</feature>
<dbReference type="GO" id="GO:0050667">
    <property type="term" value="P:homocysteine metabolic process"/>
    <property type="evidence" value="ECO:0007669"/>
    <property type="project" value="TreeGrafter"/>
</dbReference>
<feature type="domain" description="B12-binding N-terminal" evidence="24">
    <location>
        <begin position="658"/>
        <end position="752"/>
    </location>
</feature>
<keyword evidence="9 16" id="KW-0808">Transferase</keyword>
<dbReference type="GO" id="GO:0032259">
    <property type="term" value="P:methylation"/>
    <property type="evidence" value="ECO:0007669"/>
    <property type="project" value="UniProtKB-KW"/>
</dbReference>
<evidence type="ECO:0000256" key="10">
    <source>
        <dbReference type="ARBA" id="ARBA00022691"/>
    </source>
</evidence>
<evidence type="ECO:0000256" key="13">
    <source>
        <dbReference type="ARBA" id="ARBA00022833"/>
    </source>
</evidence>
<dbReference type="GO" id="GO:0005829">
    <property type="term" value="C:cytosol"/>
    <property type="evidence" value="ECO:0007669"/>
    <property type="project" value="TreeGrafter"/>
</dbReference>
<keyword evidence="8 16" id="KW-0846">Cobalamin</keyword>
<dbReference type="InterPro" id="IPR036724">
    <property type="entry name" value="Cobalamin-bd_sf"/>
</dbReference>
<dbReference type="Pfam" id="PF02965">
    <property type="entry name" value="Met_synt_B12"/>
    <property type="match status" value="1"/>
</dbReference>
<dbReference type="SUPFAM" id="SSF47644">
    <property type="entry name" value="Methionine synthase domain"/>
    <property type="match status" value="1"/>
</dbReference>
<dbReference type="InterPro" id="IPR000489">
    <property type="entry name" value="Pterin-binding_dom"/>
</dbReference>
<evidence type="ECO:0000259" key="24">
    <source>
        <dbReference type="PROSITE" id="PS51337"/>
    </source>
</evidence>
<dbReference type="PROSITE" id="PS50972">
    <property type="entry name" value="PTERIN_BINDING"/>
    <property type="match status" value="1"/>
</dbReference>
<dbReference type="InterPro" id="IPR006158">
    <property type="entry name" value="Cobalamin-bd"/>
</dbReference>
<keyword evidence="7 16" id="KW-0028">Amino-acid biosynthesis</keyword>
<feature type="binding site" evidence="18">
    <location>
        <begin position="763"/>
        <end position="767"/>
    </location>
    <ligand>
        <name>methylcob(III)alamin</name>
        <dbReference type="ChEBI" id="CHEBI:28115"/>
    </ligand>
</feature>
<comment type="cofactor">
    <cofactor evidence="1 16 19">
        <name>Zn(2+)</name>
        <dbReference type="ChEBI" id="CHEBI:29105"/>
    </cofactor>
</comment>
<dbReference type="PROSITE" id="PS50974">
    <property type="entry name" value="ADOMET_ACTIVATION"/>
    <property type="match status" value="1"/>
</dbReference>
<proteinExistence type="inferred from homology"/>
<dbReference type="AlphaFoldDB" id="A0AAU9KB86"/>
<feature type="domain" description="AdoMet activation" evidence="22">
    <location>
        <begin position="904"/>
        <end position="1224"/>
    </location>
</feature>
<name>A0AAU9KB86_9CILI</name>
<dbReference type="NCBIfam" id="NF007024">
    <property type="entry name" value="PRK09490.1"/>
    <property type="match status" value="1"/>
</dbReference>